<evidence type="ECO:0000313" key="3">
    <source>
        <dbReference type="Proteomes" id="UP000326903"/>
    </source>
</evidence>
<accession>A0A5J5IPB2</accession>
<reference evidence="2 3" key="1">
    <citation type="submission" date="2019-09" db="EMBL/GenBank/DDBJ databases">
        <title>Draft genome sequence of Ginsengibacter sp. BR5-29.</title>
        <authorList>
            <person name="Im W.-T."/>
        </authorList>
    </citation>
    <scope>NUCLEOTIDE SEQUENCE [LARGE SCALE GENOMIC DNA]</scope>
    <source>
        <strain evidence="2 3">BR5-29</strain>
    </source>
</reference>
<organism evidence="2 3">
    <name type="scientific">Ginsengibacter hankyongi</name>
    <dbReference type="NCBI Taxonomy" id="2607284"/>
    <lineage>
        <taxon>Bacteria</taxon>
        <taxon>Pseudomonadati</taxon>
        <taxon>Bacteroidota</taxon>
        <taxon>Chitinophagia</taxon>
        <taxon>Chitinophagales</taxon>
        <taxon>Chitinophagaceae</taxon>
        <taxon>Ginsengibacter</taxon>
    </lineage>
</organism>
<dbReference type="SFLD" id="SFLDS00005">
    <property type="entry name" value="Isoprenoid_Synthase_Type_I"/>
    <property type="match status" value="1"/>
</dbReference>
<dbReference type="InterPro" id="IPR002060">
    <property type="entry name" value="Squ/phyt_synthse"/>
</dbReference>
<comment type="caution">
    <text evidence="2">The sequence shown here is derived from an EMBL/GenBank/DDBJ whole genome shotgun (WGS) entry which is preliminary data.</text>
</comment>
<dbReference type="Gene3D" id="1.10.600.10">
    <property type="entry name" value="Farnesyl Diphosphate Synthase"/>
    <property type="match status" value="1"/>
</dbReference>
<dbReference type="AlphaFoldDB" id="A0A5J5IPB2"/>
<evidence type="ECO:0000256" key="1">
    <source>
        <dbReference type="ARBA" id="ARBA00022679"/>
    </source>
</evidence>
<dbReference type="EMBL" id="VYQF01000001">
    <property type="protein sequence ID" value="KAA9041804.1"/>
    <property type="molecule type" value="Genomic_DNA"/>
</dbReference>
<evidence type="ECO:0000313" key="2">
    <source>
        <dbReference type="EMBL" id="KAA9041804.1"/>
    </source>
</evidence>
<dbReference type="Pfam" id="PF00494">
    <property type="entry name" value="SQS_PSY"/>
    <property type="match status" value="1"/>
</dbReference>
<dbReference type="RefSeq" id="WP_150413933.1">
    <property type="nucleotide sequence ID" value="NZ_VYQF01000001.1"/>
</dbReference>
<dbReference type="Proteomes" id="UP000326903">
    <property type="component" value="Unassembled WGS sequence"/>
</dbReference>
<proteinExistence type="predicted"/>
<dbReference type="InterPro" id="IPR044843">
    <property type="entry name" value="Trans_IPPS_bact-type"/>
</dbReference>
<dbReference type="InterPro" id="IPR033904">
    <property type="entry name" value="Trans_IPPS_HH"/>
</dbReference>
<protein>
    <submittedName>
        <fullName evidence="2">Phytoene/squalene synthase family protein</fullName>
    </submittedName>
</protein>
<dbReference type="GO" id="GO:0004311">
    <property type="term" value="F:geranylgeranyl diphosphate synthase activity"/>
    <property type="evidence" value="ECO:0007669"/>
    <property type="project" value="InterPro"/>
</dbReference>
<keyword evidence="1" id="KW-0808">Transferase</keyword>
<dbReference type="PANTHER" id="PTHR31480">
    <property type="entry name" value="BIFUNCTIONAL LYCOPENE CYCLASE/PHYTOENE SYNTHASE"/>
    <property type="match status" value="1"/>
</dbReference>
<name>A0A5J5IPB2_9BACT</name>
<dbReference type="InterPro" id="IPR008949">
    <property type="entry name" value="Isoprenoid_synthase_dom_sf"/>
</dbReference>
<dbReference type="CDD" id="cd00683">
    <property type="entry name" value="Trans_IPPS_HH"/>
    <property type="match status" value="1"/>
</dbReference>
<dbReference type="GO" id="GO:0051996">
    <property type="term" value="F:squalene synthase [NAD(P)H] activity"/>
    <property type="evidence" value="ECO:0007669"/>
    <property type="project" value="InterPro"/>
</dbReference>
<dbReference type="SUPFAM" id="SSF48576">
    <property type="entry name" value="Terpenoid synthases"/>
    <property type="match status" value="1"/>
</dbReference>
<dbReference type="SFLD" id="SFLDG01212">
    <property type="entry name" value="Phytoene_synthase_like"/>
    <property type="match status" value="1"/>
</dbReference>
<dbReference type="SFLD" id="SFLDG01018">
    <property type="entry name" value="Squalene/Phytoene_Synthase_Lik"/>
    <property type="match status" value="1"/>
</dbReference>
<dbReference type="PROSITE" id="PS01045">
    <property type="entry name" value="SQUALEN_PHYTOEN_SYN_2"/>
    <property type="match status" value="1"/>
</dbReference>
<sequence length="278" mass="32888">MIQLFHDVSYECSKFTTTKYSTSFASAIRLLHKDLQKPVYNIYGFVRFADEIVDTFHEYDKEQLLKEFKNETYKAIERKISLNPILNSFQLTVNEYEIDIKLIDAFFKSMEFDLEKNTYDPTDYKDYIYGSAEVVGLMCLNIFCEKDQLKYEKLMPYAQSLGAAFQKVNFLRDVKSDYQQLERTYFPGIDFRNFTPVCKKNIEAEIMADFSNAYDGITQLPLKARFGVYVAYKYYLSLFKKIKRTRAEKILERRIRIPNYSKALIVMRATVKNQLKLI</sequence>
<dbReference type="InterPro" id="IPR019845">
    <property type="entry name" value="Squalene/phytoene_synthase_CS"/>
</dbReference>
<gene>
    <name evidence="2" type="ORF">FW778_07245</name>
</gene>
<dbReference type="GO" id="GO:0016117">
    <property type="term" value="P:carotenoid biosynthetic process"/>
    <property type="evidence" value="ECO:0007669"/>
    <property type="project" value="UniProtKB-ARBA"/>
</dbReference>
<keyword evidence="3" id="KW-1185">Reference proteome</keyword>